<name>A0A6B0U3D5_IXORI</name>
<dbReference type="AlphaFoldDB" id="A0A6B0U3D5"/>
<evidence type="ECO:0000313" key="1">
    <source>
        <dbReference type="EMBL" id="MXU82826.1"/>
    </source>
</evidence>
<organism evidence="1">
    <name type="scientific">Ixodes ricinus</name>
    <name type="common">Common tick</name>
    <name type="synonym">Acarus ricinus</name>
    <dbReference type="NCBI Taxonomy" id="34613"/>
    <lineage>
        <taxon>Eukaryota</taxon>
        <taxon>Metazoa</taxon>
        <taxon>Ecdysozoa</taxon>
        <taxon>Arthropoda</taxon>
        <taxon>Chelicerata</taxon>
        <taxon>Arachnida</taxon>
        <taxon>Acari</taxon>
        <taxon>Parasitiformes</taxon>
        <taxon>Ixodida</taxon>
        <taxon>Ixodoidea</taxon>
        <taxon>Ixodidae</taxon>
        <taxon>Ixodinae</taxon>
        <taxon>Ixodes</taxon>
    </lineage>
</organism>
<proteinExistence type="predicted"/>
<sequence>MALVTRGFLSKRAHSLAFFARLIFTTIASGPSGLRVWEPQACGCRYGAEALLAERETSTSFVHTFVRYLHG</sequence>
<reference evidence="1" key="1">
    <citation type="submission" date="2019-12" db="EMBL/GenBank/DDBJ databases">
        <title>An insight into the sialome of adult female Ixodes ricinus ticks feeding for 6 days.</title>
        <authorList>
            <person name="Perner J."/>
            <person name="Ribeiro J.M.C."/>
        </authorList>
    </citation>
    <scope>NUCLEOTIDE SEQUENCE</scope>
    <source>
        <strain evidence="1">Semi-engorged</strain>
        <tissue evidence="1">Salivary glands</tissue>
    </source>
</reference>
<accession>A0A6B0U3D5</accession>
<dbReference type="EMBL" id="GIFC01000743">
    <property type="protein sequence ID" value="MXU82826.1"/>
    <property type="molecule type" value="Transcribed_RNA"/>
</dbReference>
<protein>
    <submittedName>
        <fullName evidence="1">Putative secreted protein</fullName>
    </submittedName>
</protein>